<comment type="subcellular location">
    <subcellularLocation>
        <location evidence="1">Cytoplasm</location>
        <location evidence="1">Cytoskeleton</location>
        <location evidence="1">Flagellum axoneme</location>
    </subcellularLocation>
</comment>
<feature type="region of interest" description="Disordered" evidence="10">
    <location>
        <begin position="1"/>
        <end position="49"/>
    </location>
</feature>
<keyword evidence="8" id="KW-0966">Cell projection</keyword>
<reference evidence="11 12" key="1">
    <citation type="submission" date="2016-08" db="EMBL/GenBank/DDBJ databases">
        <title>A Parts List for Fungal Cellulosomes Revealed by Comparative Genomics.</title>
        <authorList>
            <consortium name="DOE Joint Genome Institute"/>
            <person name="Haitjema C.H."/>
            <person name="Gilmore S.P."/>
            <person name="Henske J.K."/>
            <person name="Solomon K.V."/>
            <person name="De Groot R."/>
            <person name="Kuo A."/>
            <person name="Mondo S.J."/>
            <person name="Salamov A.A."/>
            <person name="Labutti K."/>
            <person name="Zhao Z."/>
            <person name="Chiniquy J."/>
            <person name="Barry K."/>
            <person name="Brewer H.M."/>
            <person name="Purvine S.O."/>
            <person name="Wright A.T."/>
            <person name="Boxma B."/>
            <person name="Van Alen T."/>
            <person name="Hackstein J.H."/>
            <person name="Baker S.E."/>
            <person name="Grigoriev I.V."/>
            <person name="O'Malley M.A."/>
        </authorList>
    </citation>
    <scope>NUCLEOTIDE SEQUENCE [LARGE SCALE GENOMIC DNA]</scope>
    <source>
        <strain evidence="11 12">G1</strain>
    </source>
</reference>
<evidence type="ECO:0000256" key="8">
    <source>
        <dbReference type="ARBA" id="ARBA00023273"/>
    </source>
</evidence>
<keyword evidence="9" id="KW-0175">Coiled coil</keyword>
<keyword evidence="12" id="KW-1185">Reference proteome</keyword>
<dbReference type="AlphaFoldDB" id="A0A1Y2C1E4"/>
<evidence type="ECO:0000256" key="4">
    <source>
        <dbReference type="ARBA" id="ARBA00022553"/>
    </source>
</evidence>
<keyword evidence="7" id="KW-0206">Cytoskeleton</keyword>
<dbReference type="OrthoDB" id="313308at2759"/>
<comment type="similarity">
    <text evidence="2">Belongs to the flagellar radial spoke RSP3 family.</text>
</comment>
<evidence type="ECO:0000256" key="2">
    <source>
        <dbReference type="ARBA" id="ARBA00006737"/>
    </source>
</evidence>
<feature type="compositionally biased region" description="Basic and acidic residues" evidence="10">
    <location>
        <begin position="21"/>
        <end position="35"/>
    </location>
</feature>
<evidence type="ECO:0000256" key="3">
    <source>
        <dbReference type="ARBA" id="ARBA00022490"/>
    </source>
</evidence>
<evidence type="ECO:0000256" key="1">
    <source>
        <dbReference type="ARBA" id="ARBA00004611"/>
    </source>
</evidence>
<feature type="compositionally biased region" description="Basic residues" evidence="10">
    <location>
        <begin position="36"/>
        <end position="49"/>
    </location>
</feature>
<dbReference type="Pfam" id="PF06098">
    <property type="entry name" value="Radial_spoke_3"/>
    <property type="match status" value="1"/>
</dbReference>
<dbReference type="PANTHER" id="PTHR21648">
    <property type="entry name" value="FLAGELLAR RADIAL SPOKE PROTEIN 3"/>
    <property type="match status" value="1"/>
</dbReference>
<dbReference type="GO" id="GO:0005929">
    <property type="term" value="C:cilium"/>
    <property type="evidence" value="ECO:0007669"/>
    <property type="project" value="TreeGrafter"/>
</dbReference>
<evidence type="ECO:0000256" key="10">
    <source>
        <dbReference type="SAM" id="MobiDB-lite"/>
    </source>
</evidence>
<protein>
    <submittedName>
        <fullName evidence="11">Radial spoke 3</fullName>
    </submittedName>
</protein>
<comment type="caution">
    <text evidence="11">The sequence shown here is derived from an EMBL/GenBank/DDBJ whole genome shotgun (WGS) entry which is preliminary data.</text>
</comment>
<keyword evidence="3" id="KW-0963">Cytoplasm</keyword>
<dbReference type="STRING" id="1754190.A0A1Y2C1E4"/>
<dbReference type="PANTHER" id="PTHR21648:SF0">
    <property type="entry name" value="RADIAL SPOKE HEAD PROTEIN 3 HOMOLOG"/>
    <property type="match status" value="1"/>
</dbReference>
<dbReference type="InterPro" id="IPR009290">
    <property type="entry name" value="Radial_spoke_3"/>
</dbReference>
<feature type="coiled-coil region" evidence="9">
    <location>
        <begin position="155"/>
        <end position="204"/>
    </location>
</feature>
<evidence type="ECO:0000256" key="9">
    <source>
        <dbReference type="SAM" id="Coils"/>
    </source>
</evidence>
<evidence type="ECO:0000313" key="12">
    <source>
        <dbReference type="Proteomes" id="UP000193920"/>
    </source>
</evidence>
<gene>
    <name evidence="11" type="ORF">LY90DRAFT_510319</name>
</gene>
<accession>A0A1Y2C1E4</accession>
<keyword evidence="4" id="KW-0597">Phosphoprotein</keyword>
<evidence type="ECO:0000256" key="6">
    <source>
        <dbReference type="ARBA" id="ARBA00023069"/>
    </source>
</evidence>
<evidence type="ECO:0000256" key="7">
    <source>
        <dbReference type="ARBA" id="ARBA00023212"/>
    </source>
</evidence>
<name>A0A1Y2C1E4_9FUNG</name>
<sequence>MYDPRVVRGNTYAAKNLPLHSEPDPLERHKQEEMKRRAKARKRAAEKRRIKTPEPVEGRRHVEVQTDLYLEELYDKVPEAIAATQTDLFLDRAPSPLYIPQKSGIDAATQIYDGELFDFNFEVEPILEVLVGKTLEQALIEVMEEEELEMLRKHQVEFEEKRNAELAEVQRLEDAERRRTDEKNRRIAEKLKLMEEKKEVAEKIAARSFTNAYLSNLIPSVFETLNDNGFFYDPRETEIENYFLPWLTHKSNNYVDKIRTSRLLLDHIILDSIRQLNSIGRPILRGLKERKIKKQKKYVSREDWMDPEMIFKCVESKPSNY</sequence>
<dbReference type="EMBL" id="MCOG01000126">
    <property type="protein sequence ID" value="ORY40862.1"/>
    <property type="molecule type" value="Genomic_DNA"/>
</dbReference>
<evidence type="ECO:0000313" key="11">
    <source>
        <dbReference type="EMBL" id="ORY40862.1"/>
    </source>
</evidence>
<keyword evidence="5" id="KW-0282">Flagellum</keyword>
<organism evidence="11 12">
    <name type="scientific">Neocallimastix californiae</name>
    <dbReference type="NCBI Taxonomy" id="1754190"/>
    <lineage>
        <taxon>Eukaryota</taxon>
        <taxon>Fungi</taxon>
        <taxon>Fungi incertae sedis</taxon>
        <taxon>Chytridiomycota</taxon>
        <taxon>Chytridiomycota incertae sedis</taxon>
        <taxon>Neocallimastigomycetes</taxon>
        <taxon>Neocallimastigales</taxon>
        <taxon>Neocallimastigaceae</taxon>
        <taxon>Neocallimastix</taxon>
    </lineage>
</organism>
<evidence type="ECO:0000256" key="5">
    <source>
        <dbReference type="ARBA" id="ARBA00022846"/>
    </source>
</evidence>
<proteinExistence type="inferred from homology"/>
<dbReference type="Proteomes" id="UP000193920">
    <property type="component" value="Unassembled WGS sequence"/>
</dbReference>
<keyword evidence="6" id="KW-0969">Cilium</keyword>